<evidence type="ECO:0000313" key="2">
    <source>
        <dbReference type="EMBL" id="KAA8592178.1"/>
    </source>
</evidence>
<keyword evidence="3" id="KW-1185">Reference proteome</keyword>
<feature type="signal peptide" evidence="1">
    <location>
        <begin position="1"/>
        <end position="38"/>
    </location>
</feature>
<evidence type="ECO:0000313" key="3">
    <source>
        <dbReference type="Proteomes" id="UP000327493"/>
    </source>
</evidence>
<gene>
    <name evidence="2" type="ORF">FQN60_017633</name>
</gene>
<protein>
    <submittedName>
        <fullName evidence="2">Uncharacterized protein</fullName>
    </submittedName>
</protein>
<sequence length="353" mass="39266">MGKSGQRSGIGHGGCSLVRMCATPGILLLLVLVHQGVAQERRKLCFTAEMEMRLSGVVAACLSGGGEAELNEDETVKGRTWTRRLAVSLRSTWHYRGGARFAAPIGKLIRKLAMRTVLFPSPPPEEHSLEVKAQSRLQKMWIEEKERVEKKARHFLSSSRKGQRHHPRGAWDVSYLHVWTVGDIYVFILLPRVMRHSVTPGDRVSRFLWWQAIPFLLVTGHSVAHSDRPGIHPASSRSAELLWHVQRRDMGMPGHLKGISVEENGGEKKWRGMKGRGRHSVNAGQKAFGGPDAAHGPLNSLVAVTNFEYTLLWVLPLAMKRKSPLPPTQQPAPQFLNAVTVRCANNKNVAHDA</sequence>
<organism evidence="2 3">
    <name type="scientific">Etheostoma spectabile</name>
    <name type="common">orangethroat darter</name>
    <dbReference type="NCBI Taxonomy" id="54343"/>
    <lineage>
        <taxon>Eukaryota</taxon>
        <taxon>Metazoa</taxon>
        <taxon>Chordata</taxon>
        <taxon>Craniata</taxon>
        <taxon>Vertebrata</taxon>
        <taxon>Euteleostomi</taxon>
        <taxon>Actinopterygii</taxon>
        <taxon>Neopterygii</taxon>
        <taxon>Teleostei</taxon>
        <taxon>Neoteleostei</taxon>
        <taxon>Acanthomorphata</taxon>
        <taxon>Eupercaria</taxon>
        <taxon>Perciformes</taxon>
        <taxon>Percoidei</taxon>
        <taxon>Percidae</taxon>
        <taxon>Etheostomatinae</taxon>
        <taxon>Etheostoma</taxon>
    </lineage>
</organism>
<dbReference type="Proteomes" id="UP000327493">
    <property type="component" value="Chromosome 5"/>
</dbReference>
<dbReference type="EMBL" id="VOFY01000005">
    <property type="protein sequence ID" value="KAA8592178.1"/>
    <property type="molecule type" value="Genomic_DNA"/>
</dbReference>
<proteinExistence type="predicted"/>
<feature type="chain" id="PRO_5023865596" evidence="1">
    <location>
        <begin position="39"/>
        <end position="353"/>
    </location>
</feature>
<accession>A0A5J5DFS5</accession>
<keyword evidence="1" id="KW-0732">Signal</keyword>
<evidence type="ECO:0000256" key="1">
    <source>
        <dbReference type="SAM" id="SignalP"/>
    </source>
</evidence>
<comment type="caution">
    <text evidence="2">The sequence shown here is derived from an EMBL/GenBank/DDBJ whole genome shotgun (WGS) entry which is preliminary data.</text>
</comment>
<name>A0A5J5DFS5_9PERO</name>
<dbReference type="AlphaFoldDB" id="A0A5J5DFS5"/>
<reference evidence="2 3" key="1">
    <citation type="submission" date="2019-08" db="EMBL/GenBank/DDBJ databases">
        <title>A chromosome-level genome assembly, high-density linkage maps, and genome scans reveal the genomic architecture of hybrid incompatibilities underlying speciation via character displacement in darters (Percidae: Etheostominae).</title>
        <authorList>
            <person name="Moran R.L."/>
            <person name="Catchen J.M."/>
            <person name="Fuller R.C."/>
        </authorList>
    </citation>
    <scope>NUCLEOTIDE SEQUENCE [LARGE SCALE GENOMIC DNA]</scope>
    <source>
        <strain evidence="2">EspeVRDwgs_2016</strain>
        <tissue evidence="2">Muscle</tissue>
    </source>
</reference>